<gene>
    <name evidence="1" type="ORF">LCGC14_1401400</name>
</gene>
<accession>A0A0F9MYJ8</accession>
<name>A0A0F9MYJ8_9ZZZZ</name>
<organism evidence="1">
    <name type="scientific">marine sediment metagenome</name>
    <dbReference type="NCBI Taxonomy" id="412755"/>
    <lineage>
        <taxon>unclassified sequences</taxon>
        <taxon>metagenomes</taxon>
        <taxon>ecological metagenomes</taxon>
    </lineage>
</organism>
<reference evidence="1" key="1">
    <citation type="journal article" date="2015" name="Nature">
        <title>Complex archaea that bridge the gap between prokaryotes and eukaryotes.</title>
        <authorList>
            <person name="Spang A."/>
            <person name="Saw J.H."/>
            <person name="Jorgensen S.L."/>
            <person name="Zaremba-Niedzwiedzka K."/>
            <person name="Martijn J."/>
            <person name="Lind A.E."/>
            <person name="van Eijk R."/>
            <person name="Schleper C."/>
            <person name="Guy L."/>
            <person name="Ettema T.J."/>
        </authorList>
    </citation>
    <scope>NUCLEOTIDE SEQUENCE</scope>
</reference>
<dbReference type="AlphaFoldDB" id="A0A0F9MYJ8"/>
<proteinExistence type="predicted"/>
<evidence type="ECO:0000313" key="1">
    <source>
        <dbReference type="EMBL" id="KKM74332.1"/>
    </source>
</evidence>
<dbReference type="EMBL" id="LAZR01009158">
    <property type="protein sequence ID" value="KKM74332.1"/>
    <property type="molecule type" value="Genomic_DNA"/>
</dbReference>
<protein>
    <submittedName>
        <fullName evidence="1">Uncharacterized protein</fullName>
    </submittedName>
</protein>
<sequence>MSSLYHAPRAEAQDSAGGVLAGAKKFFYETGTSTPLDTFTTEALTTANANPVVADSAGRWAAIWLKDQDYRVVLKDSDDVVIWDHDPIRGGGDSGALDNTIRSTLATTGGANAYALTVNTTFSALTNGQEFTAKASFTNTGPATLTITPAGGSPLSAVSILKHHDLELADGDIENGQWFTVKYDGANLQLLTPLATIPIALTNLLINGDFRIAQRGTTFDAGTTPANNDDTVLLDRGILLSDGNDVVDVSQETSVVPVGSYAALKFDVETADKKFGYLQIIEGKDAEALIGGVCSLSFQARRTGTSIANLRAAVIAWDSTVDAVTSDVVSAWGGAGTNPTLVANWTFENTPASLAALTTGFQTFKIENISIDTSGATNVAVFIWIDDVTTTVGDFIYITDVQLVPGPNATPFQRRLHAAEAALAKWFYRTFDVFVPSAGEERSMLIDMRSVPTIAGGGAGFSSTGTTADTLIFEQTTGAVQTLTLESEL</sequence>
<comment type="caution">
    <text evidence="1">The sequence shown here is derived from an EMBL/GenBank/DDBJ whole genome shotgun (WGS) entry which is preliminary data.</text>
</comment>